<dbReference type="KEGG" id="tsr:106553375"/>
<dbReference type="AlphaFoldDB" id="A0A6I9YTE0"/>
<feature type="domain" description="HTH CENPB-type" evidence="3">
    <location>
        <begin position="76"/>
        <end position="146"/>
    </location>
</feature>
<proteinExistence type="predicted"/>
<gene>
    <name evidence="5" type="primary">LOC106553375</name>
</gene>
<dbReference type="InterPro" id="IPR007889">
    <property type="entry name" value="HTH_Psq"/>
</dbReference>
<dbReference type="OrthoDB" id="9041220at2759"/>
<organism evidence="4 5">
    <name type="scientific">Thamnophis sirtalis</name>
    <dbReference type="NCBI Taxonomy" id="35019"/>
    <lineage>
        <taxon>Eukaryota</taxon>
        <taxon>Metazoa</taxon>
        <taxon>Chordata</taxon>
        <taxon>Craniata</taxon>
        <taxon>Vertebrata</taxon>
        <taxon>Euteleostomi</taxon>
        <taxon>Lepidosauria</taxon>
        <taxon>Squamata</taxon>
        <taxon>Bifurcata</taxon>
        <taxon>Unidentata</taxon>
        <taxon>Episquamata</taxon>
        <taxon>Toxicofera</taxon>
        <taxon>Serpentes</taxon>
        <taxon>Colubroidea</taxon>
        <taxon>Colubridae</taxon>
        <taxon>Natricinae</taxon>
        <taxon>Thamnophis</taxon>
    </lineage>
</organism>
<dbReference type="Gene3D" id="1.10.10.60">
    <property type="entry name" value="Homeodomain-like"/>
    <property type="match status" value="2"/>
</dbReference>
<dbReference type="GO" id="GO:0005634">
    <property type="term" value="C:nucleus"/>
    <property type="evidence" value="ECO:0007669"/>
    <property type="project" value="TreeGrafter"/>
</dbReference>
<dbReference type="Pfam" id="PF03221">
    <property type="entry name" value="HTH_Tnp_Tc5"/>
    <property type="match status" value="1"/>
</dbReference>
<evidence type="ECO:0000256" key="1">
    <source>
        <dbReference type="ARBA" id="ARBA00023125"/>
    </source>
</evidence>
<keyword evidence="4" id="KW-1185">Reference proteome</keyword>
<dbReference type="InterPro" id="IPR009057">
    <property type="entry name" value="Homeodomain-like_sf"/>
</dbReference>
<name>A0A6I9YTE0_9SAUR</name>
<dbReference type="InterPro" id="IPR006600">
    <property type="entry name" value="HTH_CenpB_DNA-bd_dom"/>
</dbReference>
<evidence type="ECO:0000313" key="5">
    <source>
        <dbReference type="RefSeq" id="XP_013927326.1"/>
    </source>
</evidence>
<accession>A0A6I9YTE0</accession>
<reference evidence="5" key="1">
    <citation type="submission" date="2025-08" db="UniProtKB">
        <authorList>
            <consortium name="RefSeq"/>
        </authorList>
    </citation>
    <scope>IDENTIFICATION</scope>
</reference>
<dbReference type="GO" id="GO:0003677">
    <property type="term" value="F:DNA binding"/>
    <property type="evidence" value="ECO:0007669"/>
    <property type="project" value="UniProtKB-KW"/>
</dbReference>
<keyword evidence="1" id="KW-0238">DNA-binding</keyword>
<protein>
    <submittedName>
        <fullName evidence="5">Uncharacterized protein LOC106553375</fullName>
    </submittedName>
</protein>
<dbReference type="Proteomes" id="UP000504617">
    <property type="component" value="Unplaced"/>
</dbReference>
<evidence type="ECO:0000259" key="3">
    <source>
        <dbReference type="PROSITE" id="PS51253"/>
    </source>
</evidence>
<dbReference type="PROSITE" id="PS51253">
    <property type="entry name" value="HTH_CENPB"/>
    <property type="match status" value="1"/>
</dbReference>
<evidence type="ECO:0000256" key="2">
    <source>
        <dbReference type="ARBA" id="ARBA00023242"/>
    </source>
</evidence>
<keyword evidence="2" id="KW-0539">Nucleus</keyword>
<dbReference type="SUPFAM" id="SSF46689">
    <property type="entry name" value="Homeodomain-like"/>
    <property type="match status" value="2"/>
</dbReference>
<evidence type="ECO:0000313" key="4">
    <source>
        <dbReference type="Proteomes" id="UP000504617"/>
    </source>
</evidence>
<dbReference type="PANTHER" id="PTHR19303">
    <property type="entry name" value="TRANSPOSON"/>
    <property type="match status" value="1"/>
</dbReference>
<dbReference type="RefSeq" id="XP_013927326.1">
    <property type="nucleotide sequence ID" value="XM_014071851.1"/>
</dbReference>
<dbReference type="GeneID" id="106553375"/>
<dbReference type="PANTHER" id="PTHR19303:SF17">
    <property type="entry name" value="TIGGER TRANSPOSABLE ELEMENT-DERIVED PROTEIN 7"/>
    <property type="match status" value="1"/>
</dbReference>
<dbReference type="InterPro" id="IPR050863">
    <property type="entry name" value="CenT-Element_Derived"/>
</dbReference>
<dbReference type="SMART" id="SM00674">
    <property type="entry name" value="CENPB"/>
    <property type="match status" value="1"/>
</dbReference>
<dbReference type="Pfam" id="PF04218">
    <property type="entry name" value="CENP-B_N"/>
    <property type="match status" value="1"/>
</dbReference>
<feature type="non-terminal residue" evidence="5">
    <location>
        <position position="384"/>
    </location>
</feature>
<sequence length="384" mass="43020">MSSAGVEKRKRVNLSVKQKLELIEKLESGWSVARACEEYGVKKQTVSDIRKAKEKLKRFVLMCDVDSTGGAAEIGSRKHMKMSQEASLEEAVLRWYVEQRAGGAKVRRVDLKAAANAIAADTKLNFKASDGWIWRFYKRHGIDHKRACAGEANAASAPAAAEEEEDEEEMAPLGSGFYKRYLMSQIRSKSKEAVEKATKERNCADAHKWKGGLENPTDPVQPPYISEPKLEETDLGKLPCEIQPPSLPELPGWGASQKGTGEPFRGMEERWEAQWQQFLRTLQPAHRGGDNPGFLEASPWEDTKAFLASFEQVAQACQWPSDQWVAHLLPALSGEAEAVFRSLEARDREDYGKVKAAILRGEALKMEVQRQHFRQFSCQEVGDP</sequence>